<dbReference type="EMBL" id="CAJGYO010000017">
    <property type="protein sequence ID" value="CAD6332660.1"/>
    <property type="molecule type" value="Genomic_DNA"/>
</dbReference>
<dbReference type="CDD" id="cd23431">
    <property type="entry name" value="beta-trefoil_Ricin_AtEULS3-like"/>
    <property type="match status" value="1"/>
</dbReference>
<accession>A0A811RU69</accession>
<reference evidence="1" key="1">
    <citation type="submission" date="2020-10" db="EMBL/GenBank/DDBJ databases">
        <authorList>
            <person name="Han B."/>
            <person name="Lu T."/>
            <person name="Zhao Q."/>
            <person name="Huang X."/>
            <person name="Zhao Y."/>
        </authorList>
    </citation>
    <scope>NUCLEOTIDE SEQUENCE</scope>
</reference>
<dbReference type="PANTHER" id="PTHR31257">
    <property type="entry name" value="RICIN B-LIKE LECTIN EULS3"/>
    <property type="match status" value="1"/>
</dbReference>
<dbReference type="PANTHER" id="PTHR31257:SF11">
    <property type="entry name" value="RICIN B-LIKE LECTIN R40G3"/>
    <property type="match status" value="1"/>
</dbReference>
<dbReference type="SUPFAM" id="SSF50370">
    <property type="entry name" value="Ricin B-like lectins"/>
    <property type="match status" value="1"/>
</dbReference>
<dbReference type="AlphaFoldDB" id="A0A811RU69"/>
<keyword evidence="2" id="KW-1185">Reference proteome</keyword>
<organism evidence="1 2">
    <name type="scientific">Miscanthus lutarioriparius</name>
    <dbReference type="NCBI Taxonomy" id="422564"/>
    <lineage>
        <taxon>Eukaryota</taxon>
        <taxon>Viridiplantae</taxon>
        <taxon>Streptophyta</taxon>
        <taxon>Embryophyta</taxon>
        <taxon>Tracheophyta</taxon>
        <taxon>Spermatophyta</taxon>
        <taxon>Magnoliopsida</taxon>
        <taxon>Liliopsida</taxon>
        <taxon>Poales</taxon>
        <taxon>Poaceae</taxon>
        <taxon>PACMAD clade</taxon>
        <taxon>Panicoideae</taxon>
        <taxon>Andropogonodae</taxon>
        <taxon>Andropogoneae</taxon>
        <taxon>Saccharinae</taxon>
        <taxon>Miscanthus</taxon>
    </lineage>
</organism>
<dbReference type="InterPro" id="IPR035992">
    <property type="entry name" value="Ricin_B-like_lectins"/>
</dbReference>
<dbReference type="InterPro" id="IPR040249">
    <property type="entry name" value="Ricin_B-like_lectin_EULS3-like"/>
</dbReference>
<gene>
    <name evidence="1" type="ORF">NCGR_LOCUS56758</name>
</gene>
<dbReference type="OrthoDB" id="7769065at2759"/>
<evidence type="ECO:0000313" key="2">
    <source>
        <dbReference type="Proteomes" id="UP000604825"/>
    </source>
</evidence>
<sequence length="160" mass="18697">MTIRDGKAVLAPTNPKDEYQHWIKDMRWSTSVKDHEWYPAFALVNKATGRPSSTRSGRQLHPVQLVPYNPDFLDESMIRMESRNVSNGFRCVHMVNSMYLNFDALHGVYDDTNIVLWKWCEGDNQRWNLEDPALLLNSTSIRSIERIQIGRRKESDGKRM</sequence>
<protein>
    <submittedName>
        <fullName evidence="1">Uncharacterized protein</fullName>
    </submittedName>
</protein>
<comment type="caution">
    <text evidence="1">The sequence shown here is derived from an EMBL/GenBank/DDBJ whole genome shotgun (WGS) entry which is preliminary data.</text>
</comment>
<dbReference type="Proteomes" id="UP000604825">
    <property type="component" value="Unassembled WGS sequence"/>
</dbReference>
<proteinExistence type="predicted"/>
<name>A0A811RU69_9POAL</name>
<dbReference type="Gene3D" id="2.80.10.50">
    <property type="match status" value="1"/>
</dbReference>
<evidence type="ECO:0000313" key="1">
    <source>
        <dbReference type="EMBL" id="CAD6332660.1"/>
    </source>
</evidence>